<dbReference type="SUPFAM" id="SSF56235">
    <property type="entry name" value="N-terminal nucleophile aminohydrolases (Ntn hydrolases)"/>
    <property type="match status" value="1"/>
</dbReference>
<dbReference type="GO" id="GO:0005764">
    <property type="term" value="C:lysosome"/>
    <property type="evidence" value="ECO:0007669"/>
    <property type="project" value="TreeGrafter"/>
</dbReference>
<organism evidence="5 6">
    <name type="scientific">Asbolus verrucosus</name>
    <name type="common">Desert ironclad beetle</name>
    <dbReference type="NCBI Taxonomy" id="1661398"/>
    <lineage>
        <taxon>Eukaryota</taxon>
        <taxon>Metazoa</taxon>
        <taxon>Ecdysozoa</taxon>
        <taxon>Arthropoda</taxon>
        <taxon>Hexapoda</taxon>
        <taxon>Insecta</taxon>
        <taxon>Pterygota</taxon>
        <taxon>Neoptera</taxon>
        <taxon>Endopterygota</taxon>
        <taxon>Coleoptera</taxon>
        <taxon>Polyphaga</taxon>
        <taxon>Cucujiformia</taxon>
        <taxon>Tenebrionidae</taxon>
        <taxon>Pimeliinae</taxon>
        <taxon>Asbolus</taxon>
    </lineage>
</organism>
<dbReference type="Proteomes" id="UP000292052">
    <property type="component" value="Unassembled WGS sequence"/>
</dbReference>
<dbReference type="InterPro" id="IPR029055">
    <property type="entry name" value="Ntn_hydrolases_N"/>
</dbReference>
<feature type="non-terminal residue" evidence="5">
    <location>
        <position position="166"/>
    </location>
</feature>
<dbReference type="Pfam" id="PF01112">
    <property type="entry name" value="Asparaginase_2"/>
    <property type="match status" value="1"/>
</dbReference>
<dbReference type="PANTHER" id="PTHR10188">
    <property type="entry name" value="L-ASPARAGINASE"/>
    <property type="match status" value="1"/>
</dbReference>
<feature type="binding site" evidence="3">
    <location>
        <begin position="155"/>
        <end position="158"/>
    </location>
    <ligand>
        <name>substrate</name>
    </ligand>
</feature>
<sequence length="166" mass="17772">MGAVGGLRRVKSAMKVARNVLDYTTHSFIVGDLATEFAKKFKFPEESLSTNYSLNIRKEWKSNKCQPNFWRNVKPDPTLNCGPYEPTTSTAASHDYSSSDSHDTIGMIAIDENGNVVAGTSTNGLTHKIPGRVGDSPIAGAGAYADNDVGAAVATGNGDLMMRFLP</sequence>
<evidence type="ECO:0000313" key="5">
    <source>
        <dbReference type="EMBL" id="RZC36178.1"/>
    </source>
</evidence>
<dbReference type="InterPro" id="IPR000246">
    <property type="entry name" value="Peptidase_T2"/>
</dbReference>
<dbReference type="AlphaFoldDB" id="A0A482VUU7"/>
<accession>A0A482VUU7</accession>
<reference evidence="5 6" key="1">
    <citation type="submission" date="2017-03" db="EMBL/GenBank/DDBJ databases">
        <title>Genome of the blue death feigning beetle - Asbolus verrucosus.</title>
        <authorList>
            <person name="Rider S.D."/>
        </authorList>
    </citation>
    <scope>NUCLEOTIDE SEQUENCE [LARGE SCALE GENOMIC DNA]</scope>
    <source>
        <strain evidence="5">Butters</strain>
        <tissue evidence="5">Head and leg muscle</tissue>
    </source>
</reference>
<evidence type="ECO:0000256" key="3">
    <source>
        <dbReference type="PIRSR" id="PIRSR600246-2"/>
    </source>
</evidence>
<name>A0A482VUU7_ASBVE</name>
<evidence type="ECO:0000313" key="6">
    <source>
        <dbReference type="Proteomes" id="UP000292052"/>
    </source>
</evidence>
<comment type="caution">
    <text evidence="5">The sequence shown here is derived from an EMBL/GenBank/DDBJ whole genome shotgun (WGS) entry which is preliminary data.</text>
</comment>
<dbReference type="GO" id="GO:0003948">
    <property type="term" value="F:N4-(beta-N-acetylglucosaminyl)-L-asparaginase activity"/>
    <property type="evidence" value="ECO:0007669"/>
    <property type="project" value="TreeGrafter"/>
</dbReference>
<feature type="binding site" evidence="3">
    <location>
        <begin position="132"/>
        <end position="135"/>
    </location>
    <ligand>
        <name>substrate</name>
    </ligand>
</feature>
<evidence type="ECO:0000256" key="1">
    <source>
        <dbReference type="ARBA" id="ARBA00010872"/>
    </source>
</evidence>
<dbReference type="Gene3D" id="3.60.20.30">
    <property type="entry name" value="(Glycosyl)asparaginase"/>
    <property type="match status" value="1"/>
</dbReference>
<gene>
    <name evidence="5" type="ORF">BDFB_008523</name>
</gene>
<feature type="site" description="Cleavage; by autolysis" evidence="4">
    <location>
        <begin position="103"/>
        <end position="104"/>
    </location>
</feature>
<evidence type="ECO:0000256" key="4">
    <source>
        <dbReference type="PIRSR" id="PIRSR600246-3"/>
    </source>
</evidence>
<dbReference type="PANTHER" id="PTHR10188:SF6">
    <property type="entry name" value="N(4)-(BETA-N-ACETYLGLUCOSAMINYL)-L-ASPARAGINASE"/>
    <property type="match status" value="1"/>
</dbReference>
<protein>
    <submittedName>
        <fullName evidence="5">Asparaginase 2 domain containing protein</fullName>
    </submittedName>
</protein>
<comment type="similarity">
    <text evidence="1">Belongs to the Ntn-hydrolase family.</text>
</comment>
<proteinExistence type="inferred from homology"/>
<dbReference type="OrthoDB" id="188713at2759"/>
<feature type="active site" description="Nucleophile" evidence="2">
    <location>
        <position position="104"/>
    </location>
</feature>
<keyword evidence="6" id="KW-1185">Reference proteome</keyword>
<dbReference type="EMBL" id="QDEB01064452">
    <property type="protein sequence ID" value="RZC36178.1"/>
    <property type="molecule type" value="Genomic_DNA"/>
</dbReference>
<dbReference type="STRING" id="1661398.A0A482VUU7"/>
<evidence type="ECO:0000256" key="2">
    <source>
        <dbReference type="PIRSR" id="PIRSR600246-1"/>
    </source>
</evidence>